<sequence>MGFPLKSGGGRGEEAKLATLPLFRLDGRVALVSGAGRGIGAATALALAEAGADVAVLSRTPDQIEAVAQQIRELGRRAVAIPTDAGDAEAVAGAVARVAEELGRIDVVVSVTGGSMPRPFTNTHDEALRKSFENNVVHGVRLVREAVPHLAKSDAASVVMVSSSTGHLVGRGYLAYGAAKASLDHAVRMMAADLNPRIRVNAVAPGAILTEALEVVAAAPEMKATLEGHTPLRRIGVPEDIAAAILYLSSPSSSYVTGQVLAVDGGLVAPNMPLPIPDVEA</sequence>
<evidence type="ECO:0000256" key="1">
    <source>
        <dbReference type="ARBA" id="ARBA00006484"/>
    </source>
</evidence>
<keyword evidence="3" id="KW-0560">Oxidoreductase</keyword>
<dbReference type="EMBL" id="SMKS01000065">
    <property type="protein sequence ID" value="TDD01217.1"/>
    <property type="molecule type" value="Genomic_DNA"/>
</dbReference>
<evidence type="ECO:0000313" key="6">
    <source>
        <dbReference type="Proteomes" id="UP000295674"/>
    </source>
</evidence>
<name>A0A4R4VCF3_9PSEU</name>
<dbReference type="Gene3D" id="3.40.50.720">
    <property type="entry name" value="NAD(P)-binding Rossmann-like Domain"/>
    <property type="match status" value="1"/>
</dbReference>
<feature type="domain" description="Ketoreductase" evidence="4">
    <location>
        <begin position="28"/>
        <end position="211"/>
    </location>
</feature>
<organism evidence="5 6">
    <name type="scientific">Saccharopolyspora terrae</name>
    <dbReference type="NCBI Taxonomy" id="2530384"/>
    <lineage>
        <taxon>Bacteria</taxon>
        <taxon>Bacillati</taxon>
        <taxon>Actinomycetota</taxon>
        <taxon>Actinomycetes</taxon>
        <taxon>Pseudonocardiales</taxon>
        <taxon>Pseudonocardiaceae</taxon>
        <taxon>Saccharopolyspora</taxon>
    </lineage>
</organism>
<dbReference type="PANTHER" id="PTHR43618:SF8">
    <property type="entry name" value="7ALPHA-HYDROXYSTEROID DEHYDROGENASE"/>
    <property type="match status" value="1"/>
</dbReference>
<dbReference type="InterPro" id="IPR052178">
    <property type="entry name" value="Sec_Metab_Biosynth_SDR"/>
</dbReference>
<proteinExistence type="inferred from homology"/>
<dbReference type="SMART" id="SM00822">
    <property type="entry name" value="PKS_KR"/>
    <property type="match status" value="1"/>
</dbReference>
<protein>
    <submittedName>
        <fullName evidence="5">SDR family oxidoreductase</fullName>
    </submittedName>
</protein>
<dbReference type="PRINTS" id="PR00081">
    <property type="entry name" value="GDHRDH"/>
</dbReference>
<dbReference type="Proteomes" id="UP000295674">
    <property type="component" value="Unassembled WGS sequence"/>
</dbReference>
<gene>
    <name evidence="5" type="ORF">E1181_25810</name>
</gene>
<dbReference type="OrthoDB" id="9803333at2"/>
<dbReference type="PANTHER" id="PTHR43618">
    <property type="entry name" value="7-ALPHA-HYDROXYSTEROID DEHYDROGENASE"/>
    <property type="match status" value="1"/>
</dbReference>
<comment type="caution">
    <text evidence="5">The sequence shown here is derived from an EMBL/GenBank/DDBJ whole genome shotgun (WGS) entry which is preliminary data.</text>
</comment>
<dbReference type="SUPFAM" id="SSF51735">
    <property type="entry name" value="NAD(P)-binding Rossmann-fold domains"/>
    <property type="match status" value="1"/>
</dbReference>
<evidence type="ECO:0000259" key="4">
    <source>
        <dbReference type="SMART" id="SM00822"/>
    </source>
</evidence>
<accession>A0A4R4VCF3</accession>
<dbReference type="InterPro" id="IPR002347">
    <property type="entry name" value="SDR_fam"/>
</dbReference>
<dbReference type="GO" id="GO:0016491">
    <property type="term" value="F:oxidoreductase activity"/>
    <property type="evidence" value="ECO:0007669"/>
    <property type="project" value="UniProtKB-KW"/>
</dbReference>
<evidence type="ECO:0000313" key="5">
    <source>
        <dbReference type="EMBL" id="TDD01217.1"/>
    </source>
</evidence>
<reference evidence="5 6" key="1">
    <citation type="submission" date="2019-03" db="EMBL/GenBank/DDBJ databases">
        <title>Draft genome sequences of novel Actinobacteria.</title>
        <authorList>
            <person name="Sahin N."/>
            <person name="Ay H."/>
            <person name="Saygin H."/>
        </authorList>
    </citation>
    <scope>NUCLEOTIDE SEQUENCE [LARGE SCALE GENOMIC DNA]</scope>
    <source>
        <strain evidence="5 6">16K309</strain>
    </source>
</reference>
<comment type="similarity">
    <text evidence="1">Belongs to the short-chain dehydrogenases/reductases (SDR) family.</text>
</comment>
<dbReference type="FunFam" id="3.40.50.720:FF:000084">
    <property type="entry name" value="Short-chain dehydrogenase reductase"/>
    <property type="match status" value="1"/>
</dbReference>
<dbReference type="Pfam" id="PF13561">
    <property type="entry name" value="adh_short_C2"/>
    <property type="match status" value="1"/>
</dbReference>
<dbReference type="InterPro" id="IPR036291">
    <property type="entry name" value="NAD(P)-bd_dom_sf"/>
</dbReference>
<evidence type="ECO:0000256" key="2">
    <source>
        <dbReference type="ARBA" id="ARBA00022857"/>
    </source>
</evidence>
<dbReference type="InterPro" id="IPR057326">
    <property type="entry name" value="KR_dom"/>
</dbReference>
<keyword evidence="2" id="KW-0521">NADP</keyword>
<evidence type="ECO:0000256" key="3">
    <source>
        <dbReference type="ARBA" id="ARBA00023002"/>
    </source>
</evidence>
<dbReference type="AlphaFoldDB" id="A0A4R4VCF3"/>
<keyword evidence="6" id="KW-1185">Reference proteome</keyword>
<dbReference type="CDD" id="cd05233">
    <property type="entry name" value="SDR_c"/>
    <property type="match status" value="1"/>
</dbReference>